<dbReference type="STRING" id="926569.ANT_31580"/>
<accession>E8N332</accession>
<dbReference type="Proteomes" id="UP000008922">
    <property type="component" value="Chromosome"/>
</dbReference>
<dbReference type="RefSeq" id="WP_013561522.1">
    <property type="nucleotide sequence ID" value="NC_014960.1"/>
</dbReference>
<sequence length="147" mass="17368">MSTFEDLFSGVNFKSTVTRYCQQIGWKVAEVDDRHAMLKFTMESGRNQVLWILRYDKTLEFSVPSMAQFDREEDIPHFLSTVLMRRSSQKKIGFWCIEEINGRFIYSCMHNAEIQLMDIPYFRDVVVALISECDEFEGILLDMLNRQ</sequence>
<dbReference type="OrthoDB" id="162337at2"/>
<organism evidence="1 2">
    <name type="scientific">Anaerolinea thermophila (strain DSM 14523 / JCM 11388 / NBRC 100420 / UNI-1)</name>
    <dbReference type="NCBI Taxonomy" id="926569"/>
    <lineage>
        <taxon>Bacteria</taxon>
        <taxon>Bacillati</taxon>
        <taxon>Chloroflexota</taxon>
        <taxon>Anaerolineae</taxon>
        <taxon>Anaerolineales</taxon>
        <taxon>Anaerolineaceae</taxon>
        <taxon>Anaerolinea</taxon>
    </lineage>
</organism>
<dbReference type="InParanoid" id="E8N332"/>
<proteinExistence type="predicted"/>
<protein>
    <recommendedName>
        <fullName evidence="3">YbjN domain-containing protein</fullName>
    </recommendedName>
</protein>
<dbReference type="EMBL" id="AP012029">
    <property type="protein sequence ID" value="BAJ65182.1"/>
    <property type="molecule type" value="Genomic_DNA"/>
</dbReference>
<evidence type="ECO:0000313" key="2">
    <source>
        <dbReference type="Proteomes" id="UP000008922"/>
    </source>
</evidence>
<dbReference type="eggNOG" id="ENOG5032TN1">
    <property type="taxonomic scope" value="Bacteria"/>
</dbReference>
<dbReference type="HOGENOM" id="CLU_122755_0_0_0"/>
<reference evidence="1 2" key="1">
    <citation type="submission" date="2010-12" db="EMBL/GenBank/DDBJ databases">
        <title>Whole genome sequence of Anaerolinea thermophila UNI-1.</title>
        <authorList>
            <person name="Narita-Yamada S."/>
            <person name="Kishi E."/>
            <person name="Watanabe Y."/>
            <person name="Takasaki K."/>
            <person name="Ankai A."/>
            <person name="Oguchi A."/>
            <person name="Fukui S."/>
            <person name="Takahashi M."/>
            <person name="Yashiro I."/>
            <person name="Hosoyama A."/>
            <person name="Sekiguchi Y."/>
            <person name="Hanada S."/>
            <person name="Fujita N."/>
        </authorList>
    </citation>
    <scope>NUCLEOTIDE SEQUENCE [LARGE SCALE GENOMIC DNA]</scope>
    <source>
        <strain evidence="2">DSM 14523 / JCM 11388 / NBRC 100420 / UNI-1</strain>
    </source>
</reference>
<dbReference type="KEGG" id="atm:ANT_31580"/>
<dbReference type="AlphaFoldDB" id="E8N332"/>
<name>E8N332_ANATU</name>
<gene>
    <name evidence="1" type="ordered locus">ANT_31580</name>
</gene>
<evidence type="ECO:0008006" key="3">
    <source>
        <dbReference type="Google" id="ProtNLM"/>
    </source>
</evidence>
<evidence type="ECO:0000313" key="1">
    <source>
        <dbReference type="EMBL" id="BAJ65182.1"/>
    </source>
</evidence>
<keyword evidence="2" id="KW-1185">Reference proteome</keyword>